<dbReference type="AlphaFoldDB" id="A0A1Y2MHM9"/>
<feature type="compositionally biased region" description="Polar residues" evidence="1">
    <location>
        <begin position="1"/>
        <end position="15"/>
    </location>
</feature>
<keyword evidence="3" id="KW-1185">Reference proteome</keyword>
<organism evidence="2 3">
    <name type="scientific">Epicoccum nigrum</name>
    <name type="common">Soil fungus</name>
    <name type="synonym">Epicoccum purpurascens</name>
    <dbReference type="NCBI Taxonomy" id="105696"/>
    <lineage>
        <taxon>Eukaryota</taxon>
        <taxon>Fungi</taxon>
        <taxon>Dikarya</taxon>
        <taxon>Ascomycota</taxon>
        <taxon>Pezizomycotina</taxon>
        <taxon>Dothideomycetes</taxon>
        <taxon>Pleosporomycetidae</taxon>
        <taxon>Pleosporales</taxon>
        <taxon>Pleosporineae</taxon>
        <taxon>Didymellaceae</taxon>
        <taxon>Epicoccum</taxon>
    </lineage>
</organism>
<dbReference type="InParanoid" id="A0A1Y2MHM9"/>
<dbReference type="Proteomes" id="UP000193240">
    <property type="component" value="Unassembled WGS sequence"/>
</dbReference>
<sequence length="288" mass="32045">MAANQLPSVRLQRSTQNKKRPSESMDPEHHSKSEYDSEEEMKSLGPPPADPFADAGQKSISRLLARPEMRLKSKITVHHAVQGGSWSKRYICALWHNRFQAWRVEILGADPGSTPTGEQMCRFLAAFVVVHHEDIAPKKGTLSFHTMKSGVIALEQALIFRYENFQLPEHWRMKARAVLEECERKGMLTRTMNESREPAGAIVVRRVVAALYQDAIINGTGGWNTTLTGIASILLLASLGVRAGDIMGVTKDARPDLPGLRYSDVKIAADQDGSFKARFRIRGGKGRK</sequence>
<evidence type="ECO:0000313" key="2">
    <source>
        <dbReference type="EMBL" id="OSS54748.1"/>
    </source>
</evidence>
<dbReference type="STRING" id="105696.A0A1Y2MHM9"/>
<protein>
    <submittedName>
        <fullName evidence="2">Uncharacterized protein</fullName>
    </submittedName>
</protein>
<dbReference type="EMBL" id="KZ107838">
    <property type="protein sequence ID" value="OSS54748.1"/>
    <property type="molecule type" value="Genomic_DNA"/>
</dbReference>
<evidence type="ECO:0000313" key="3">
    <source>
        <dbReference type="Proteomes" id="UP000193240"/>
    </source>
</evidence>
<reference evidence="2 3" key="1">
    <citation type="journal article" date="2017" name="Genome Announc.">
        <title>Genome sequence of the saprophytic ascomycete Epicoccum nigrum ICMP 19927 strain isolated from New Zealand.</title>
        <authorList>
            <person name="Fokin M."/>
            <person name="Fleetwood D."/>
            <person name="Weir B.S."/>
            <person name="Villas-Boas S.G."/>
        </authorList>
    </citation>
    <scope>NUCLEOTIDE SEQUENCE [LARGE SCALE GENOMIC DNA]</scope>
    <source>
        <strain evidence="2 3">ICMP 19927</strain>
    </source>
</reference>
<proteinExistence type="predicted"/>
<feature type="compositionally biased region" description="Basic and acidic residues" evidence="1">
    <location>
        <begin position="20"/>
        <end position="35"/>
    </location>
</feature>
<feature type="region of interest" description="Disordered" evidence="1">
    <location>
        <begin position="1"/>
        <end position="55"/>
    </location>
</feature>
<name>A0A1Y2MHM9_EPING</name>
<accession>A0A1Y2MHM9</accession>
<evidence type="ECO:0000256" key="1">
    <source>
        <dbReference type="SAM" id="MobiDB-lite"/>
    </source>
</evidence>
<gene>
    <name evidence="2" type="ORF">B5807_00054</name>
</gene>